<keyword evidence="2" id="KW-1185">Reference proteome</keyword>
<dbReference type="Proteomes" id="UP000682782">
    <property type="component" value="Chromosome"/>
</dbReference>
<gene>
    <name evidence="1" type="ORF">JYE49_09195</name>
</gene>
<evidence type="ECO:0000313" key="1">
    <source>
        <dbReference type="EMBL" id="QUC66044.1"/>
    </source>
</evidence>
<evidence type="ECO:0000313" key="2">
    <source>
        <dbReference type="Proteomes" id="UP000682782"/>
    </source>
</evidence>
<dbReference type="EMBL" id="CP068393">
    <property type="protein sequence ID" value="QUC66044.1"/>
    <property type="molecule type" value="Genomic_DNA"/>
</dbReference>
<proteinExistence type="predicted"/>
<reference evidence="1" key="1">
    <citation type="submission" date="2021-01" db="EMBL/GenBank/DDBJ databases">
        <title>Complete genome sequence of Clostridiales bacterium R-7.</title>
        <authorList>
            <person name="Mahoney-Kurpe S.C."/>
            <person name="Palevich N."/>
            <person name="Koike S."/>
            <person name="Moon C.D."/>
            <person name="Attwood G.T."/>
        </authorList>
    </citation>
    <scope>NUCLEOTIDE SEQUENCE</scope>
    <source>
        <strain evidence="1">R-7</strain>
    </source>
</reference>
<organism evidence="1 2">
    <name type="scientific">Aristaeella hokkaidonensis</name>
    <dbReference type="NCBI Taxonomy" id="3046382"/>
    <lineage>
        <taxon>Bacteria</taxon>
        <taxon>Bacillati</taxon>
        <taxon>Bacillota</taxon>
        <taxon>Clostridia</taxon>
        <taxon>Eubacteriales</taxon>
        <taxon>Aristaeellaceae</taxon>
        <taxon>Aristaeella</taxon>
    </lineage>
</organism>
<name>A0AC61N099_9FIRM</name>
<sequence length="765" mass="84938">MLIKKLFRTLWRYKAQFISMVLMIAFGVGVFLGFNIEWYSLEKNLTEIYDATGYADYRIYAEKAFSEEDLQKVLAIDGVEDATRYLSVITAVKGTEDTLAMTVVENPKVSGLLVTSGEEYDPESENGIWLSDRYAAANGIGLGDSMSLTYKMIEVTGTVKGLVKSSEYLICLPDETQMMPDYNSHGFGFISPKMMDNAIPAMAKMFIGGSLYMQLNVKSGLEKADFVEKLDKALGRTLLVVSREETFTWKEAQGEVDEGKTMGSILPVLFLAIAILTMVTTMHRITASEKRQIGTMKALGFKNKRILTHYTSYALIIGLIGSVLGIAIGYGLGWFIINPDSAMAIYLDMLHLTLYAPSFSWLVIVLINVFLTLIGFLSVRKMLQGTAADALRPYTPKRMKHLAVEETKRFKALGFGIKWNLRDLLRHKSRSWMTLFGVVGCMVLLVGGMGMKDTLDSFMDIFFDQAYNYTTRINLDTENVTNEEAAALAEKYDGDWVALRSVQIGDKGYTLEVYEITHDKIRFANQDMNITSLTDDGAYIGERVATAAGVGAGDEITFSPYGTDESYTVPVAGICKCLSESIMMTRTLAEKTGVSYTISAVFTDSTEIEANDWILNTQSKRSIMDSFETFIDLMNKMIWLLVIAAVALGIVVLYNLGVMSYTERYREMATLKVVGFKNSKIGRLLISQNLWLTVIGILIGLPAGVGVLQYLLTALASEYEMKLTLGPGTYLLSIVLTFGVSLIVGLMVARKNRHIDMVAALKTEE</sequence>
<accession>A0AC61N099</accession>
<protein>
    <submittedName>
        <fullName evidence="1">ABC transporter permease</fullName>
    </submittedName>
</protein>